<dbReference type="AlphaFoldDB" id="A0A811VGG5"/>
<reference evidence="1" key="1">
    <citation type="submission" date="2020-11" db="EMBL/GenBank/DDBJ databases">
        <authorList>
            <person name="Whitehead M."/>
        </authorList>
    </citation>
    <scope>NUCLEOTIDE SEQUENCE</scope>
    <source>
        <strain evidence="1">EGII</strain>
    </source>
</reference>
<organism evidence="1 2">
    <name type="scientific">Ceratitis capitata</name>
    <name type="common">Mediterranean fruit fly</name>
    <name type="synonym">Tephritis capitata</name>
    <dbReference type="NCBI Taxonomy" id="7213"/>
    <lineage>
        <taxon>Eukaryota</taxon>
        <taxon>Metazoa</taxon>
        <taxon>Ecdysozoa</taxon>
        <taxon>Arthropoda</taxon>
        <taxon>Hexapoda</taxon>
        <taxon>Insecta</taxon>
        <taxon>Pterygota</taxon>
        <taxon>Neoptera</taxon>
        <taxon>Endopterygota</taxon>
        <taxon>Diptera</taxon>
        <taxon>Brachycera</taxon>
        <taxon>Muscomorpha</taxon>
        <taxon>Tephritoidea</taxon>
        <taxon>Tephritidae</taxon>
        <taxon>Ceratitis</taxon>
        <taxon>Ceratitis</taxon>
    </lineage>
</organism>
<evidence type="ECO:0000313" key="1">
    <source>
        <dbReference type="EMBL" id="CAD7014151.1"/>
    </source>
</evidence>
<evidence type="ECO:0000313" key="2">
    <source>
        <dbReference type="Proteomes" id="UP000606786"/>
    </source>
</evidence>
<protein>
    <submittedName>
        <fullName evidence="1">(Mediterranean fruit fly) hypothetical protein</fullName>
    </submittedName>
</protein>
<keyword evidence="2" id="KW-1185">Reference proteome</keyword>
<sequence>MHSEAQQNSTTHTRAAAALRHTLWFEYKTQRNRLKRVKSIRRQSFTPLKVDVVLPHAEADRSPIVALQPYYRNQQRMEQQNWFSHSFDGFQISRS</sequence>
<comment type="caution">
    <text evidence="1">The sequence shown here is derived from an EMBL/GenBank/DDBJ whole genome shotgun (WGS) entry which is preliminary data.</text>
</comment>
<dbReference type="Proteomes" id="UP000606786">
    <property type="component" value="Unassembled WGS sequence"/>
</dbReference>
<accession>A0A811VGG5</accession>
<dbReference type="EMBL" id="CAJHJT010000056">
    <property type="protein sequence ID" value="CAD7014151.1"/>
    <property type="molecule type" value="Genomic_DNA"/>
</dbReference>
<proteinExistence type="predicted"/>
<gene>
    <name evidence="1" type="ORF">CCAP1982_LOCUS22157</name>
</gene>
<name>A0A811VGG5_CERCA</name>